<organism evidence="1 2">
    <name type="scientific">Lutibacter holmesii</name>
    <dbReference type="NCBI Taxonomy" id="1137985"/>
    <lineage>
        <taxon>Bacteria</taxon>
        <taxon>Pseudomonadati</taxon>
        <taxon>Bacteroidota</taxon>
        <taxon>Flavobacteriia</taxon>
        <taxon>Flavobacteriales</taxon>
        <taxon>Flavobacteriaceae</taxon>
        <taxon>Lutibacter</taxon>
    </lineage>
</organism>
<evidence type="ECO:0000313" key="2">
    <source>
        <dbReference type="Proteomes" id="UP001597241"/>
    </source>
</evidence>
<dbReference type="EMBL" id="JBHTMV010000003">
    <property type="protein sequence ID" value="MFD1292786.1"/>
    <property type="molecule type" value="Genomic_DNA"/>
</dbReference>
<dbReference type="Proteomes" id="UP001597241">
    <property type="component" value="Unassembled WGS sequence"/>
</dbReference>
<dbReference type="RefSeq" id="WP_386807624.1">
    <property type="nucleotide sequence ID" value="NZ_JBHTMV010000003.1"/>
</dbReference>
<comment type="caution">
    <text evidence="1">The sequence shown here is derived from an EMBL/GenBank/DDBJ whole genome shotgun (WGS) entry which is preliminary data.</text>
</comment>
<accession>A0ABW3WM95</accession>
<keyword evidence="2" id="KW-1185">Reference proteome</keyword>
<sequence length="76" mass="8984">MLLVINNNSGIAENQIELFNYDLLLKDFKKPLNLRKVDFRKYAVFGFLFTETISENELEIQQILKSNLTKYITLKQ</sequence>
<reference evidence="2" key="1">
    <citation type="journal article" date="2019" name="Int. J. Syst. Evol. Microbiol.">
        <title>The Global Catalogue of Microorganisms (GCM) 10K type strain sequencing project: providing services to taxonomists for standard genome sequencing and annotation.</title>
        <authorList>
            <consortium name="The Broad Institute Genomics Platform"/>
            <consortium name="The Broad Institute Genome Sequencing Center for Infectious Disease"/>
            <person name="Wu L."/>
            <person name="Ma J."/>
        </authorList>
    </citation>
    <scope>NUCLEOTIDE SEQUENCE [LARGE SCALE GENOMIC DNA]</scope>
    <source>
        <strain evidence="2">CCUG 62221</strain>
    </source>
</reference>
<gene>
    <name evidence="1" type="ORF">ACFQ5N_02965</name>
</gene>
<evidence type="ECO:0000313" key="1">
    <source>
        <dbReference type="EMBL" id="MFD1292786.1"/>
    </source>
</evidence>
<protein>
    <submittedName>
        <fullName evidence="1">Uncharacterized protein</fullName>
    </submittedName>
</protein>
<name>A0ABW3WM95_9FLAO</name>
<proteinExistence type="predicted"/>